<evidence type="ECO:0008006" key="10">
    <source>
        <dbReference type="Google" id="ProtNLM"/>
    </source>
</evidence>
<comment type="similarity">
    <text evidence="7">Belongs to the PsbQ family.</text>
</comment>
<keyword evidence="6" id="KW-0472">Membrane</keyword>
<dbReference type="GO" id="GO:0005509">
    <property type="term" value="F:calcium ion binding"/>
    <property type="evidence" value="ECO:0007669"/>
    <property type="project" value="InterPro"/>
</dbReference>
<evidence type="ECO:0000256" key="6">
    <source>
        <dbReference type="ARBA" id="ARBA00023136"/>
    </source>
</evidence>
<evidence type="ECO:0000256" key="2">
    <source>
        <dbReference type="ARBA" id="ARBA00022528"/>
    </source>
</evidence>
<dbReference type="PANTHER" id="PTHR33399:SF6">
    <property type="entry name" value="PSBQ-LIKE PROTEIN 3, CHLOROPLASTIC"/>
    <property type="match status" value="1"/>
</dbReference>
<comment type="caution">
    <text evidence="8">The sequence shown here is derived from an EMBL/GenBank/DDBJ whole genome shotgun (WGS) entry which is preliminary data.</text>
</comment>
<evidence type="ECO:0000256" key="5">
    <source>
        <dbReference type="ARBA" id="ARBA00023078"/>
    </source>
</evidence>
<dbReference type="PANTHER" id="PTHR33399">
    <property type="entry name" value="OXYGEN-EVOLVING ENHANCER PROTEIN 3-1, CHLOROPLASTIC"/>
    <property type="match status" value="1"/>
</dbReference>
<keyword evidence="9" id="KW-1185">Reference proteome</keyword>
<dbReference type="FunFam" id="1.20.120.290:FF:000004">
    <property type="entry name" value="Oxygen-evolving enhancer protein 3"/>
    <property type="match status" value="1"/>
</dbReference>
<gene>
    <name evidence="8" type="ORF">SLEP1_g12919</name>
</gene>
<dbReference type="InterPro" id="IPR008797">
    <property type="entry name" value="PSII_PsbQ"/>
</dbReference>
<dbReference type="GO" id="GO:0009535">
    <property type="term" value="C:chloroplast thylakoid membrane"/>
    <property type="evidence" value="ECO:0007669"/>
    <property type="project" value="UniProtKB-SubCell"/>
</dbReference>
<keyword evidence="2" id="KW-0150">Chloroplast</keyword>
<organism evidence="8 9">
    <name type="scientific">Rubroshorea leprosula</name>
    <dbReference type="NCBI Taxonomy" id="152421"/>
    <lineage>
        <taxon>Eukaryota</taxon>
        <taxon>Viridiplantae</taxon>
        <taxon>Streptophyta</taxon>
        <taxon>Embryophyta</taxon>
        <taxon>Tracheophyta</taxon>
        <taxon>Spermatophyta</taxon>
        <taxon>Magnoliopsida</taxon>
        <taxon>eudicotyledons</taxon>
        <taxon>Gunneridae</taxon>
        <taxon>Pentapetalae</taxon>
        <taxon>rosids</taxon>
        <taxon>malvids</taxon>
        <taxon>Malvales</taxon>
        <taxon>Dipterocarpaceae</taxon>
        <taxon>Rubroshorea</taxon>
    </lineage>
</organism>
<evidence type="ECO:0000313" key="9">
    <source>
        <dbReference type="Proteomes" id="UP001054252"/>
    </source>
</evidence>
<accession>A0AAV5INU5</accession>
<reference evidence="8 9" key="1">
    <citation type="journal article" date="2021" name="Commun. Biol.">
        <title>The genome of Shorea leprosula (Dipterocarpaceae) highlights the ecological relevance of drought in aseasonal tropical rainforests.</title>
        <authorList>
            <person name="Ng K.K.S."/>
            <person name="Kobayashi M.J."/>
            <person name="Fawcett J.A."/>
            <person name="Hatakeyama M."/>
            <person name="Paape T."/>
            <person name="Ng C.H."/>
            <person name="Ang C.C."/>
            <person name="Tnah L.H."/>
            <person name="Lee C.T."/>
            <person name="Nishiyama T."/>
            <person name="Sese J."/>
            <person name="O'Brien M.J."/>
            <person name="Copetti D."/>
            <person name="Mohd Noor M.I."/>
            <person name="Ong R.C."/>
            <person name="Putra M."/>
            <person name="Sireger I.Z."/>
            <person name="Indrioko S."/>
            <person name="Kosugi Y."/>
            <person name="Izuno A."/>
            <person name="Isagi Y."/>
            <person name="Lee S.L."/>
            <person name="Shimizu K.K."/>
        </authorList>
    </citation>
    <scope>NUCLEOTIDE SEQUENCE [LARGE SCALE GENOMIC DNA]</scope>
    <source>
        <strain evidence="8">214</strain>
    </source>
</reference>
<keyword evidence="4" id="KW-0809">Transit peptide</keyword>
<dbReference type="InterPro" id="IPR023222">
    <property type="entry name" value="PsbQ-like_dom_sf"/>
</dbReference>
<sequence length="173" mass="19745">MALRPIFTCNLKPHDSTPSPEMPPRLIQPRRRESVLMATVASILLAKETTFHTQTAHGFELKMAAPEQTLEEAESGVREHAQALLEVKDLIEAESWREAQKALRKRSSFLKQDIYTIIQAKPGNQRPQLRKLYSDLFNNVSRLDYAARDEDASGVWQCYENIVLALNDILSRI</sequence>
<evidence type="ECO:0000313" key="8">
    <source>
        <dbReference type="EMBL" id="GKV00185.1"/>
    </source>
</evidence>
<dbReference type="AlphaFoldDB" id="A0AAV5INU5"/>
<dbReference type="SUPFAM" id="SSF101112">
    <property type="entry name" value="Oxygen-evolving enhancer protein 3"/>
    <property type="match status" value="1"/>
</dbReference>
<dbReference type="Pfam" id="PF05757">
    <property type="entry name" value="PsbQ"/>
    <property type="match status" value="1"/>
</dbReference>
<keyword evidence="5" id="KW-0793">Thylakoid</keyword>
<dbReference type="GO" id="GO:0009767">
    <property type="term" value="P:photosynthetic electron transport chain"/>
    <property type="evidence" value="ECO:0007669"/>
    <property type="project" value="TreeGrafter"/>
</dbReference>
<comment type="subcellular location">
    <subcellularLocation>
        <location evidence="1">Plastid</location>
        <location evidence="1">Chloroplast thylakoid membrane</location>
        <topology evidence="1">Peripheral membrane protein</topology>
        <orientation evidence="1">Lumenal side</orientation>
    </subcellularLocation>
</comment>
<evidence type="ECO:0000256" key="3">
    <source>
        <dbReference type="ARBA" id="ARBA00022640"/>
    </source>
</evidence>
<protein>
    <recommendedName>
        <fullName evidence="10">PQL-like protein</fullName>
    </recommendedName>
</protein>
<dbReference type="InterPro" id="IPR054099">
    <property type="entry name" value="PSII_PsbQ_pln"/>
</dbReference>
<dbReference type="GO" id="GO:0009654">
    <property type="term" value="C:photosystem II oxygen evolving complex"/>
    <property type="evidence" value="ECO:0007669"/>
    <property type="project" value="InterPro"/>
</dbReference>
<keyword evidence="3" id="KW-0934">Plastid</keyword>
<evidence type="ECO:0000256" key="7">
    <source>
        <dbReference type="ARBA" id="ARBA00035649"/>
    </source>
</evidence>
<proteinExistence type="inferred from homology"/>
<evidence type="ECO:0000256" key="4">
    <source>
        <dbReference type="ARBA" id="ARBA00022946"/>
    </source>
</evidence>
<name>A0AAV5INU5_9ROSI</name>
<dbReference type="Gene3D" id="1.20.120.290">
    <property type="entry name" value="Oxygen-evolving enhancer protein 3 (PsbQ), four-helix up-down bundle"/>
    <property type="match status" value="1"/>
</dbReference>
<dbReference type="Proteomes" id="UP001054252">
    <property type="component" value="Unassembled WGS sequence"/>
</dbReference>
<dbReference type="EMBL" id="BPVZ01000015">
    <property type="protein sequence ID" value="GKV00185.1"/>
    <property type="molecule type" value="Genomic_DNA"/>
</dbReference>
<dbReference type="GO" id="GO:0019898">
    <property type="term" value="C:extrinsic component of membrane"/>
    <property type="evidence" value="ECO:0007669"/>
    <property type="project" value="InterPro"/>
</dbReference>
<evidence type="ECO:0000256" key="1">
    <source>
        <dbReference type="ARBA" id="ARBA00004622"/>
    </source>
</evidence>